<reference evidence="2" key="1">
    <citation type="submission" date="2015-11" db="EMBL/GenBank/DDBJ databases">
        <authorList>
            <person name="Wang J."/>
            <person name="Wang L."/>
            <person name="Wang F."/>
            <person name="Cao G."/>
        </authorList>
    </citation>
    <scope>NUCLEOTIDE SEQUENCE [LARGE SCALE GENOMIC DNA]</scope>
    <source>
        <strain evidence="2">gdw1</strain>
    </source>
</reference>
<sequence length="390" mass="38908">MTARSGLFVAPTSSGTGTAPIDARLALSGIIGATPQLVQGGTVSQSASTMAFTIAPAVLQLPDPTNAAASFVSAIDQTVLTLAAGPATGSRIDLIVAKQNNPENGDADARASFSLITGTAGAPGGAPAVPAGYFRYADITVPTNAASAAACTLTLRSPTTFAPVDIIAATYALLSTVTGTAGQHATVYNDNANNGDYVWSGGGWVSAAVAQQQGLTLITPTSVAATGGTASVSARGAVTYSGVTKLVISGVFTSEFTNYKVIIANTGKSAASNTALTMAAGGKPDFTAANYQAVRGYDIGTGRAVTTFNGTLGAFELEAGTQALTDIEVTLYGPALAANVTIAASAASYPYSAQISGKYLTAASQDGFVLTQNPSGNMTGQLWVYGLGKG</sequence>
<dbReference type="EMBL" id="LNZG01000023">
    <property type="protein sequence ID" value="ODA89966.1"/>
    <property type="molecule type" value="Genomic_DNA"/>
</dbReference>
<name>A0A1E2SJD5_LEIXY</name>
<dbReference type="Proteomes" id="UP000094426">
    <property type="component" value="Unassembled WGS sequence"/>
</dbReference>
<gene>
    <name evidence="1" type="ORF">ATY41_02695</name>
</gene>
<protein>
    <submittedName>
        <fullName evidence="1">Uncharacterized protein</fullName>
    </submittedName>
</protein>
<dbReference type="OrthoDB" id="4965516at2"/>
<proteinExistence type="predicted"/>
<dbReference type="AlphaFoldDB" id="A0A1E2SJD5"/>
<accession>A0A1E2SJD5</accession>
<evidence type="ECO:0000313" key="2">
    <source>
        <dbReference type="Proteomes" id="UP000094426"/>
    </source>
</evidence>
<evidence type="ECO:0000313" key="1">
    <source>
        <dbReference type="EMBL" id="ODA89966.1"/>
    </source>
</evidence>
<comment type="caution">
    <text evidence="1">The sequence shown here is derived from an EMBL/GenBank/DDBJ whole genome shotgun (WGS) entry which is preliminary data.</text>
</comment>
<dbReference type="RefSeq" id="WP_011187031.1">
    <property type="nucleotide sequence ID" value="NZ_LNZG01000023.1"/>
</dbReference>
<organism evidence="1 2">
    <name type="scientific">Leifsonia xyli subsp. xyli</name>
    <dbReference type="NCBI Taxonomy" id="59736"/>
    <lineage>
        <taxon>Bacteria</taxon>
        <taxon>Bacillati</taxon>
        <taxon>Actinomycetota</taxon>
        <taxon>Actinomycetes</taxon>
        <taxon>Micrococcales</taxon>
        <taxon>Microbacteriaceae</taxon>
        <taxon>Leifsonia</taxon>
    </lineage>
</organism>